<dbReference type="InterPro" id="IPR038344">
    <property type="entry name" value="EF-G_N_sf"/>
</dbReference>
<evidence type="ECO:0000313" key="4">
    <source>
        <dbReference type="Proteomes" id="UP000602284"/>
    </source>
</evidence>
<dbReference type="Gene3D" id="1.20.1280.250">
    <property type="match status" value="1"/>
</dbReference>
<reference evidence="3 4" key="1">
    <citation type="submission" date="2021-01" db="EMBL/GenBank/DDBJ databases">
        <title>Tumebacillus sp. strain ITR2 16S ribosomal RNA gene Genome sequencing and assembly.</title>
        <authorList>
            <person name="Kang M."/>
        </authorList>
    </citation>
    <scope>NUCLEOTIDE SEQUENCE [LARGE SCALE GENOMIC DNA]</scope>
    <source>
        <strain evidence="3 4">ITR2</strain>
    </source>
</reference>
<name>A0ABS1J9I4_9BACL</name>
<dbReference type="InterPro" id="IPR010841">
    <property type="entry name" value="EF-G-binding_N"/>
</dbReference>
<dbReference type="InterPro" id="IPR032330">
    <property type="entry name" value="EF-G-binding_C"/>
</dbReference>
<gene>
    <name evidence="3" type="ORF">JJB07_09720</name>
</gene>
<dbReference type="Proteomes" id="UP000602284">
    <property type="component" value="Unassembled WGS sequence"/>
</dbReference>
<comment type="caution">
    <text evidence="3">The sequence shown here is derived from an EMBL/GenBank/DDBJ whole genome shotgun (WGS) entry which is preliminary data.</text>
</comment>
<keyword evidence="4" id="KW-1185">Reference proteome</keyword>
<dbReference type="CDD" id="cd16342">
    <property type="entry name" value="FusC_FusB"/>
    <property type="match status" value="1"/>
</dbReference>
<feature type="domain" description="Elongation factor G-binding protein C-terminal treble-clef zinc-finger" evidence="2">
    <location>
        <begin position="100"/>
        <end position="202"/>
    </location>
</feature>
<feature type="domain" description="Elongation factor G-binding protein N-terminal" evidence="1">
    <location>
        <begin position="4"/>
        <end position="86"/>
    </location>
</feature>
<dbReference type="EMBL" id="JAEQNB010000002">
    <property type="protein sequence ID" value="MBL0386931.1"/>
    <property type="molecule type" value="Genomic_DNA"/>
</dbReference>
<evidence type="ECO:0000313" key="3">
    <source>
        <dbReference type="EMBL" id="MBL0386931.1"/>
    </source>
</evidence>
<evidence type="ECO:0000259" key="2">
    <source>
        <dbReference type="Pfam" id="PF16571"/>
    </source>
</evidence>
<organism evidence="3 4">
    <name type="scientific">Tumebacillus amylolyticus</name>
    <dbReference type="NCBI Taxonomy" id="2801339"/>
    <lineage>
        <taxon>Bacteria</taxon>
        <taxon>Bacillati</taxon>
        <taxon>Bacillota</taxon>
        <taxon>Bacilli</taxon>
        <taxon>Bacillales</taxon>
        <taxon>Alicyclobacillaceae</taxon>
        <taxon>Tumebacillus</taxon>
    </lineage>
</organism>
<sequence>MEPFLKPYHLNLIRSQVNLLIGAFYFAGDYRVVDASRESALHTLYSEIHCTTPEQRELLTDAGKVRDKDELKQYLARLEPYVIPFPTITGSEIRKLFPKVKKLVLPDLDALDFSKLTYLGWRDIATQSLYVVYRMNGKWIGAECSYVMGPKNRAYQCTWCQRPHGGDGVALVTKQIKNRQIQDGYKVIGNHICLDSSRCNATMTDPAEFEKFITTMK</sequence>
<dbReference type="Pfam" id="PF07299">
    <property type="entry name" value="EF-G-binding_N"/>
    <property type="match status" value="1"/>
</dbReference>
<proteinExistence type="predicted"/>
<protein>
    <submittedName>
        <fullName evidence="3">FusB/FusC family EF-G-binding protein</fullName>
    </submittedName>
</protein>
<dbReference type="Pfam" id="PF16571">
    <property type="entry name" value="FBP_C"/>
    <property type="match status" value="1"/>
</dbReference>
<evidence type="ECO:0000259" key="1">
    <source>
        <dbReference type="Pfam" id="PF07299"/>
    </source>
</evidence>
<dbReference type="RefSeq" id="WP_201634254.1">
    <property type="nucleotide sequence ID" value="NZ_JAEQNB010000002.1"/>
</dbReference>
<accession>A0ABS1J9I4</accession>